<reference evidence="3" key="1">
    <citation type="journal article" date="2015" name="Proc. Natl. Acad. Sci. U.S.A.">
        <title>Genome sequencing of adzuki bean (Vigna angularis) provides insight into high starch and low fat accumulation and domestication.</title>
        <authorList>
            <person name="Yang K."/>
            <person name="Tian Z."/>
            <person name="Chen C."/>
            <person name="Luo L."/>
            <person name="Zhao B."/>
            <person name="Wang Z."/>
            <person name="Yu L."/>
            <person name="Li Y."/>
            <person name="Sun Y."/>
            <person name="Li W."/>
            <person name="Chen Y."/>
            <person name="Li Y."/>
            <person name="Zhang Y."/>
            <person name="Ai D."/>
            <person name="Zhao J."/>
            <person name="Shang C."/>
            <person name="Ma Y."/>
            <person name="Wu B."/>
            <person name="Wang M."/>
            <person name="Gao L."/>
            <person name="Sun D."/>
            <person name="Zhang P."/>
            <person name="Guo F."/>
            <person name="Wang W."/>
            <person name="Li Y."/>
            <person name="Wang J."/>
            <person name="Varshney R.K."/>
            <person name="Wang J."/>
            <person name="Ling H.Q."/>
            <person name="Wan P."/>
        </authorList>
    </citation>
    <scope>NUCLEOTIDE SEQUENCE</scope>
    <source>
        <strain evidence="3">cv. Jingnong 6</strain>
    </source>
</reference>
<sequence length="103" mass="11758">MEKLDEQWNGRDKKALETEEETSHIPKSVSKRRKVCFCATNPRSCKSLNRSKLDHGPTSLALSTLSGGKQAKLQENWRSVPLKGRLSFVRYMKLALNLDWLAL</sequence>
<protein>
    <submittedName>
        <fullName evidence="2">Uncharacterized protein</fullName>
    </submittedName>
</protein>
<dbReference type="Proteomes" id="UP000053144">
    <property type="component" value="Chromosome 10"/>
</dbReference>
<evidence type="ECO:0000313" key="2">
    <source>
        <dbReference type="EMBL" id="KOM56024.1"/>
    </source>
</evidence>
<dbReference type="AlphaFoldDB" id="A0A0L9VMS8"/>
<organism evidence="2 3">
    <name type="scientific">Phaseolus angularis</name>
    <name type="common">Azuki bean</name>
    <name type="synonym">Vigna angularis</name>
    <dbReference type="NCBI Taxonomy" id="3914"/>
    <lineage>
        <taxon>Eukaryota</taxon>
        <taxon>Viridiplantae</taxon>
        <taxon>Streptophyta</taxon>
        <taxon>Embryophyta</taxon>
        <taxon>Tracheophyta</taxon>
        <taxon>Spermatophyta</taxon>
        <taxon>Magnoliopsida</taxon>
        <taxon>eudicotyledons</taxon>
        <taxon>Gunneridae</taxon>
        <taxon>Pentapetalae</taxon>
        <taxon>rosids</taxon>
        <taxon>fabids</taxon>
        <taxon>Fabales</taxon>
        <taxon>Fabaceae</taxon>
        <taxon>Papilionoideae</taxon>
        <taxon>50 kb inversion clade</taxon>
        <taxon>NPAAA clade</taxon>
        <taxon>indigoferoid/millettioid clade</taxon>
        <taxon>Phaseoleae</taxon>
        <taxon>Vigna</taxon>
    </lineage>
</organism>
<feature type="compositionally biased region" description="Basic and acidic residues" evidence="1">
    <location>
        <begin position="1"/>
        <end position="24"/>
    </location>
</feature>
<proteinExistence type="predicted"/>
<dbReference type="Gramene" id="KOM56024">
    <property type="protein sequence ID" value="KOM56024"/>
    <property type="gene ID" value="LR48_Vigan10g191600"/>
</dbReference>
<evidence type="ECO:0000313" key="3">
    <source>
        <dbReference type="Proteomes" id="UP000053144"/>
    </source>
</evidence>
<dbReference type="EMBL" id="CM003380">
    <property type="protein sequence ID" value="KOM56024.1"/>
    <property type="molecule type" value="Genomic_DNA"/>
</dbReference>
<evidence type="ECO:0000256" key="1">
    <source>
        <dbReference type="SAM" id="MobiDB-lite"/>
    </source>
</evidence>
<gene>
    <name evidence="2" type="ORF">LR48_Vigan10g191600</name>
</gene>
<accession>A0A0L9VMS8</accession>
<name>A0A0L9VMS8_PHAAN</name>
<feature type="region of interest" description="Disordered" evidence="1">
    <location>
        <begin position="1"/>
        <end position="27"/>
    </location>
</feature>